<name>A0A843WQE7_COLES</name>
<dbReference type="AlphaFoldDB" id="A0A843WQE7"/>
<dbReference type="PANTHER" id="PTHR36811">
    <property type="entry name" value="OS08G0444440 PROTEIN"/>
    <property type="match status" value="1"/>
</dbReference>
<dbReference type="Proteomes" id="UP000652761">
    <property type="component" value="Unassembled WGS sequence"/>
</dbReference>
<evidence type="ECO:0000313" key="2">
    <source>
        <dbReference type="EMBL" id="MQM12862.1"/>
    </source>
</evidence>
<protein>
    <submittedName>
        <fullName evidence="2">Uncharacterized protein</fullName>
    </submittedName>
</protein>
<dbReference type="OrthoDB" id="1080856at2759"/>
<evidence type="ECO:0000313" key="3">
    <source>
        <dbReference type="Proteomes" id="UP000652761"/>
    </source>
</evidence>
<dbReference type="PANTHER" id="PTHR36811:SF2">
    <property type="entry name" value="OS08G0444440 PROTEIN"/>
    <property type="match status" value="1"/>
</dbReference>
<sequence length="121" mass="13066">MGEEKKGAGGRTSSSIGALKKPATKHKCRRRRLARSVVEYLTSDSYMYAPLLDALLSEASTCSPQGASAPTEANLAMGTKDEPTITERECASHRRSATDAVAKDAAPELLEEVRLTDSFYE</sequence>
<evidence type="ECO:0000256" key="1">
    <source>
        <dbReference type="SAM" id="MobiDB-lite"/>
    </source>
</evidence>
<comment type="caution">
    <text evidence="2">The sequence shown here is derived from an EMBL/GenBank/DDBJ whole genome shotgun (WGS) entry which is preliminary data.</text>
</comment>
<accession>A0A843WQE7</accession>
<dbReference type="EMBL" id="NMUH01005479">
    <property type="protein sequence ID" value="MQM12862.1"/>
    <property type="molecule type" value="Genomic_DNA"/>
</dbReference>
<keyword evidence="3" id="KW-1185">Reference proteome</keyword>
<organism evidence="2 3">
    <name type="scientific">Colocasia esculenta</name>
    <name type="common">Wild taro</name>
    <name type="synonym">Arum esculentum</name>
    <dbReference type="NCBI Taxonomy" id="4460"/>
    <lineage>
        <taxon>Eukaryota</taxon>
        <taxon>Viridiplantae</taxon>
        <taxon>Streptophyta</taxon>
        <taxon>Embryophyta</taxon>
        <taxon>Tracheophyta</taxon>
        <taxon>Spermatophyta</taxon>
        <taxon>Magnoliopsida</taxon>
        <taxon>Liliopsida</taxon>
        <taxon>Araceae</taxon>
        <taxon>Aroideae</taxon>
        <taxon>Colocasieae</taxon>
        <taxon>Colocasia</taxon>
    </lineage>
</organism>
<gene>
    <name evidence="2" type="ORF">Taro_045782</name>
</gene>
<reference evidence="2" key="1">
    <citation type="submission" date="2017-07" db="EMBL/GenBank/DDBJ databases">
        <title>Taro Niue Genome Assembly and Annotation.</title>
        <authorList>
            <person name="Atibalentja N."/>
            <person name="Keating K."/>
            <person name="Fields C.J."/>
        </authorList>
    </citation>
    <scope>NUCLEOTIDE SEQUENCE</scope>
    <source>
        <strain evidence="2">Niue_2</strain>
        <tissue evidence="2">Leaf</tissue>
    </source>
</reference>
<proteinExistence type="predicted"/>
<feature type="region of interest" description="Disordered" evidence="1">
    <location>
        <begin position="1"/>
        <end position="26"/>
    </location>
</feature>